<keyword evidence="9" id="KW-1185">Reference proteome</keyword>
<comment type="caution">
    <text evidence="8">The sequence shown here is derived from an EMBL/GenBank/DDBJ whole genome shotgun (WGS) entry which is preliminary data.</text>
</comment>
<sequence length="338" mass="35795">MAGPEQRSRTRRRRRGGREQLMVPEAEFQSYYGKPIVKAPPWEADIPAYLFLGGLAAGSSLLAAGADLTGLPAQRRSARVVALGGITASLFFLVNDLGRPERFHHMLRVFKPTSPMSVGTWILTAYGPFVGLALGREVVPLLPRRVAEVLPISLIDRASRPAGIVAAAIAPAVASYTAVLLTDTAVPSWHEARHELPFVFVGSAAAASGGVGMLLNPLHESGPARRLAVGGAVLELGAEQFMQRSMGITAEPLHRGRAGRYHAAARALTFVGAVGAVLGRRSRVASAISGLALAAGSASTRWAVFHAGMESTKDPKYTVVPQRQRRDARGGGEAFTEV</sequence>
<reference evidence="9" key="1">
    <citation type="journal article" date="2019" name="Int. J. Syst. Evol. Microbiol.">
        <title>The Global Catalogue of Microorganisms (GCM) 10K type strain sequencing project: providing services to taxonomists for standard genome sequencing and annotation.</title>
        <authorList>
            <consortium name="The Broad Institute Genomics Platform"/>
            <consortium name="The Broad Institute Genome Sequencing Center for Infectious Disease"/>
            <person name="Wu L."/>
            <person name="Ma J."/>
        </authorList>
    </citation>
    <scope>NUCLEOTIDE SEQUENCE [LARGE SCALE GENOMIC DNA]</scope>
    <source>
        <strain evidence="9">JCM 11882</strain>
    </source>
</reference>
<evidence type="ECO:0000313" key="8">
    <source>
        <dbReference type="EMBL" id="MFC4755525.1"/>
    </source>
</evidence>
<dbReference type="PANTHER" id="PTHR34856">
    <property type="entry name" value="PROTEIN NRFD"/>
    <property type="match status" value="1"/>
</dbReference>
<feature type="transmembrane region" description="Helical" evidence="7">
    <location>
        <begin position="118"/>
        <end position="135"/>
    </location>
</feature>
<dbReference type="PANTHER" id="PTHR34856:SF2">
    <property type="entry name" value="PROTEIN NRFD"/>
    <property type="match status" value="1"/>
</dbReference>
<evidence type="ECO:0000256" key="7">
    <source>
        <dbReference type="SAM" id="Phobius"/>
    </source>
</evidence>
<evidence type="ECO:0000256" key="4">
    <source>
        <dbReference type="ARBA" id="ARBA00022692"/>
    </source>
</evidence>
<accession>A0ABV9PRG0</accession>
<dbReference type="InterPro" id="IPR005614">
    <property type="entry name" value="NrfD-like"/>
</dbReference>
<name>A0ABV9PRG0_9ACTN</name>
<evidence type="ECO:0000256" key="3">
    <source>
        <dbReference type="ARBA" id="ARBA00022475"/>
    </source>
</evidence>
<comment type="subcellular location">
    <subcellularLocation>
        <location evidence="1">Cell membrane</location>
        <topology evidence="1">Multi-pass membrane protein</topology>
    </subcellularLocation>
</comment>
<dbReference type="Proteomes" id="UP001595836">
    <property type="component" value="Unassembled WGS sequence"/>
</dbReference>
<evidence type="ECO:0000256" key="5">
    <source>
        <dbReference type="ARBA" id="ARBA00022989"/>
    </source>
</evidence>
<dbReference type="InterPro" id="IPR052049">
    <property type="entry name" value="Electron_transfer_protein"/>
</dbReference>
<keyword evidence="3" id="KW-1003">Cell membrane</keyword>
<gene>
    <name evidence="8" type="primary">nrfD</name>
    <name evidence="8" type="ORF">ACFO7U_12150</name>
</gene>
<feature type="transmembrane region" description="Helical" evidence="7">
    <location>
        <begin position="80"/>
        <end position="98"/>
    </location>
</feature>
<keyword evidence="6 7" id="KW-0472">Membrane</keyword>
<evidence type="ECO:0000313" key="9">
    <source>
        <dbReference type="Proteomes" id="UP001595836"/>
    </source>
</evidence>
<evidence type="ECO:0000256" key="2">
    <source>
        <dbReference type="ARBA" id="ARBA00008929"/>
    </source>
</evidence>
<dbReference type="Gene3D" id="1.20.1630.10">
    <property type="entry name" value="Formate dehydrogenase/DMSO reductase domain"/>
    <property type="match status" value="1"/>
</dbReference>
<proteinExistence type="inferred from homology"/>
<evidence type="ECO:0000256" key="1">
    <source>
        <dbReference type="ARBA" id="ARBA00004651"/>
    </source>
</evidence>
<dbReference type="RefSeq" id="WP_344994497.1">
    <property type="nucleotide sequence ID" value="NZ_BAABCD010000044.1"/>
</dbReference>
<evidence type="ECO:0000256" key="6">
    <source>
        <dbReference type="ARBA" id="ARBA00023136"/>
    </source>
</evidence>
<protein>
    <submittedName>
        <fullName evidence="8">NrfD/PsrC family molybdoenzyme membrane anchor subunit</fullName>
    </submittedName>
</protein>
<dbReference type="EMBL" id="JBHSHP010000047">
    <property type="protein sequence ID" value="MFC4755525.1"/>
    <property type="molecule type" value="Genomic_DNA"/>
</dbReference>
<feature type="transmembrane region" description="Helical" evidence="7">
    <location>
        <begin position="196"/>
        <end position="216"/>
    </location>
</feature>
<feature type="transmembrane region" description="Helical" evidence="7">
    <location>
        <begin position="162"/>
        <end position="181"/>
    </location>
</feature>
<dbReference type="Pfam" id="PF03916">
    <property type="entry name" value="NrfD"/>
    <property type="match status" value="1"/>
</dbReference>
<keyword evidence="5 7" id="KW-1133">Transmembrane helix</keyword>
<keyword evidence="4 7" id="KW-0812">Transmembrane</keyword>
<comment type="similarity">
    <text evidence="2">Belongs to the NrfD family.</text>
</comment>
<organism evidence="8 9">
    <name type="scientific">Dietzia aurantiaca</name>
    <dbReference type="NCBI Taxonomy" id="983873"/>
    <lineage>
        <taxon>Bacteria</taxon>
        <taxon>Bacillati</taxon>
        <taxon>Actinomycetota</taxon>
        <taxon>Actinomycetes</taxon>
        <taxon>Mycobacteriales</taxon>
        <taxon>Dietziaceae</taxon>
        <taxon>Dietzia</taxon>
    </lineage>
</organism>